<reference evidence="1 2" key="1">
    <citation type="journal article" date="2020" name="Carbohydr. Polym.">
        <title>Characterization and optimization of production of bacterial cellulose from strain CGMCC 17276 based on whole-genome analysis.</title>
        <authorList>
            <person name="Lu T."/>
            <person name="Gao H."/>
            <person name="Liao B."/>
            <person name="Wu J."/>
            <person name="Zhang W."/>
            <person name="Huang J."/>
            <person name="Liu M."/>
            <person name="Huang J."/>
            <person name="Chang Z."/>
            <person name="Jin M."/>
            <person name="Yi Z."/>
            <person name="Jiang D."/>
        </authorList>
    </citation>
    <scope>NUCLEOTIDE SEQUENCE [LARGE SCALE GENOMIC DNA]</scope>
    <source>
        <strain evidence="1 2">CGMCC 17276</strain>
    </source>
</reference>
<name>A0A857FQF4_KOMXY</name>
<accession>A0A857FQF4</accession>
<dbReference type="RefSeq" id="WP_159262867.1">
    <property type="nucleotide sequence ID" value="NZ_CP041348.1"/>
</dbReference>
<proteinExistence type="predicted"/>
<dbReference type="Proteomes" id="UP000464674">
    <property type="component" value="Chromosome"/>
</dbReference>
<evidence type="ECO:0000313" key="2">
    <source>
        <dbReference type="Proteomes" id="UP000464674"/>
    </source>
</evidence>
<dbReference type="EMBL" id="CP041348">
    <property type="protein sequence ID" value="QHC36396.1"/>
    <property type="molecule type" value="Genomic_DNA"/>
</dbReference>
<sequence length="157" mass="17662">MLLRVEAGIIQKFDNGSYDIPVEAWIGFARCQPGPHACIKIRFGVVDMTELCRHSAGDGATLRRGAAQAGQSGPMGRPHGRIDFLMRFIHNTSLFHFNFIQYSRKIHILIKYSSSGSDQSPFNGSNTFIAIHLYSVHIRKLTRHARPIRLKGVFRPS</sequence>
<protein>
    <submittedName>
        <fullName evidence="1">Uncharacterized protein</fullName>
    </submittedName>
</protein>
<organism evidence="1 2">
    <name type="scientific">Komagataeibacter xylinus</name>
    <name type="common">Gluconacetobacter xylinus</name>
    <dbReference type="NCBI Taxonomy" id="28448"/>
    <lineage>
        <taxon>Bacteria</taxon>
        <taxon>Pseudomonadati</taxon>
        <taxon>Pseudomonadota</taxon>
        <taxon>Alphaproteobacteria</taxon>
        <taxon>Acetobacterales</taxon>
        <taxon>Acetobacteraceae</taxon>
        <taxon>Komagataeibacter</taxon>
    </lineage>
</organism>
<dbReference type="AlphaFoldDB" id="A0A857FQF4"/>
<evidence type="ECO:0000313" key="1">
    <source>
        <dbReference type="EMBL" id="QHC36396.1"/>
    </source>
</evidence>
<gene>
    <name evidence="1" type="ORF">FMA36_13605</name>
</gene>